<dbReference type="STRING" id="630515.SAMN04489812_3373"/>
<evidence type="ECO:0000256" key="3">
    <source>
        <dbReference type="ARBA" id="ARBA00022553"/>
    </source>
</evidence>
<dbReference type="EMBL" id="LT629772">
    <property type="protein sequence ID" value="SDS88876.1"/>
    <property type="molecule type" value="Genomic_DNA"/>
</dbReference>
<dbReference type="InterPro" id="IPR045851">
    <property type="entry name" value="AMP-bd_C_sf"/>
</dbReference>
<organism evidence="5 6">
    <name type="scientific">Microlunatus soli</name>
    <dbReference type="NCBI Taxonomy" id="630515"/>
    <lineage>
        <taxon>Bacteria</taxon>
        <taxon>Bacillati</taxon>
        <taxon>Actinomycetota</taxon>
        <taxon>Actinomycetes</taxon>
        <taxon>Propionibacteriales</taxon>
        <taxon>Propionibacteriaceae</taxon>
        <taxon>Microlunatus</taxon>
    </lineage>
</organism>
<evidence type="ECO:0000256" key="1">
    <source>
        <dbReference type="ARBA" id="ARBA00001957"/>
    </source>
</evidence>
<dbReference type="PROSITE" id="PS00455">
    <property type="entry name" value="AMP_BINDING"/>
    <property type="match status" value="1"/>
</dbReference>
<proteinExistence type="predicted"/>
<dbReference type="InterPro" id="IPR036736">
    <property type="entry name" value="ACP-like_sf"/>
</dbReference>
<dbReference type="InterPro" id="IPR006162">
    <property type="entry name" value="Ppantetheine_attach_site"/>
</dbReference>
<dbReference type="InterPro" id="IPR023213">
    <property type="entry name" value="CAT-like_dom_sf"/>
</dbReference>
<name>A0A1H1VXA1_9ACTN</name>
<dbReference type="InterPro" id="IPR020806">
    <property type="entry name" value="PKS_PP-bd"/>
</dbReference>
<dbReference type="Proteomes" id="UP000199103">
    <property type="component" value="Chromosome I"/>
</dbReference>
<dbReference type="InterPro" id="IPR020459">
    <property type="entry name" value="AMP-binding"/>
</dbReference>
<dbReference type="InterPro" id="IPR009081">
    <property type="entry name" value="PP-bd_ACP"/>
</dbReference>
<dbReference type="GO" id="GO:0005737">
    <property type="term" value="C:cytoplasm"/>
    <property type="evidence" value="ECO:0007669"/>
    <property type="project" value="TreeGrafter"/>
</dbReference>
<accession>A0A1H1VXA1</accession>
<dbReference type="Gene3D" id="3.40.50.12780">
    <property type="entry name" value="N-terminal domain of ligase-like"/>
    <property type="match status" value="1"/>
</dbReference>
<feature type="domain" description="Carrier" evidence="4">
    <location>
        <begin position="517"/>
        <end position="592"/>
    </location>
</feature>
<dbReference type="PROSITE" id="PS50075">
    <property type="entry name" value="CARRIER"/>
    <property type="match status" value="1"/>
</dbReference>
<dbReference type="SUPFAM" id="SSF47336">
    <property type="entry name" value="ACP-like"/>
    <property type="match status" value="1"/>
</dbReference>
<dbReference type="PANTHER" id="PTHR45527">
    <property type="entry name" value="NONRIBOSOMAL PEPTIDE SYNTHETASE"/>
    <property type="match status" value="1"/>
</dbReference>
<dbReference type="AlphaFoldDB" id="A0A1H1VXA1"/>
<dbReference type="PANTHER" id="PTHR45527:SF1">
    <property type="entry name" value="FATTY ACID SYNTHASE"/>
    <property type="match status" value="1"/>
</dbReference>
<dbReference type="GO" id="GO:0031177">
    <property type="term" value="F:phosphopantetheine binding"/>
    <property type="evidence" value="ECO:0007669"/>
    <property type="project" value="InterPro"/>
</dbReference>
<dbReference type="CDD" id="cd05930">
    <property type="entry name" value="A_NRPS"/>
    <property type="match status" value="1"/>
</dbReference>
<dbReference type="InterPro" id="IPR020845">
    <property type="entry name" value="AMP-binding_CS"/>
</dbReference>
<evidence type="ECO:0000313" key="5">
    <source>
        <dbReference type="EMBL" id="SDS88876.1"/>
    </source>
</evidence>
<evidence type="ECO:0000259" key="4">
    <source>
        <dbReference type="PROSITE" id="PS50075"/>
    </source>
</evidence>
<dbReference type="GO" id="GO:0008610">
    <property type="term" value="P:lipid biosynthetic process"/>
    <property type="evidence" value="ECO:0007669"/>
    <property type="project" value="UniProtKB-ARBA"/>
</dbReference>
<dbReference type="SUPFAM" id="SSF56801">
    <property type="entry name" value="Acetyl-CoA synthetase-like"/>
    <property type="match status" value="1"/>
</dbReference>
<dbReference type="Pfam" id="PF00550">
    <property type="entry name" value="PP-binding"/>
    <property type="match status" value="1"/>
</dbReference>
<dbReference type="Pfam" id="PF00501">
    <property type="entry name" value="AMP-binding"/>
    <property type="match status" value="1"/>
</dbReference>
<keyword evidence="2" id="KW-0596">Phosphopantetheine</keyword>
<sequence>MTSLDMFATETIAPCVPLPAGFLQQAEDDPQRVALSWSGEPWTFGRLADRSRRYATLLDERIPAGGWVAICAERSPEVVGLVMGALLAGRAVVPLEPAHPVPRLRSTLDDAEPALLIHDHTAPAGLITSWTGDQASLDEVAAEVVLVDEPDPISPDPADVAYVIYTSGSTGQPKGVMVQHQQLADLVIARTTADPMITTGDTVLSIASLAFDMMVTDIFVTLAAGARVVLPPEGDRQRDPDALLAAIEDHQVTTVYATPSLLQMLVLAGLGSEGRRKIRVLTGGEAFSESLADELIGRTSELYNGYGPTETTVYASFHKITDTGHRPLGRPIPGARFYPLDDRLSIKPMHVRAELGIGGSLVSAGYHRRAALTADRFRPDPYATVPGSRCYLSADMIKVDGGGHVIFVGRKDSQVKIRGHRVEPGEVEAVLAALDGVEQAAVITTDDGPGGTELLGCYVGGADVTEVREGLRARLPEPMVPARLQSVAAIPLTVNGKLDRSALVLRDDRSGTVESAEPESELERSIAALWCEVLEQPRVGLTDSFFDLGGHSLLAMEIVARIRVAWGTNLSVWELFAEPTVQAWAAALEQALGSDDEGDQVRTAPVSFVQAALCVAEQVVPGSTSPGYVTSADLTGKPDTGRLLAALESVVLRHDSLRTRIDLRGADSLQVVEQYADLDFDEQVVRDRDEVHRVVEQWAAEPFDLSTGPLFRVLLTENADPTDARHWSLHLNLHDVIGDRQSAVIMLQELADRYAGIDAADGQDGPSSLLDLSKLQRSQSASPEAEALLTAWESRLARRAVEADDRFETAVCPATLDPQTVDRLRRRAEQADTDLQTVLLAALLQVTGTRLGALVLDGRTAATADIVGRLASTLLIPTSTADRSGPPSVTEVLRAKEWAEQNPVPAELLTVRLPGRVTVPDAVVSVADSAAAIPTDGGLVIRPPEVGGATAGPRTGIGVVLELHHTADGGLTGLIQYRPSIFGDRIERVLDDLGAVLVADDDSSGDGRVGRADAVGGPT</sequence>
<dbReference type="PROSITE" id="PS00012">
    <property type="entry name" value="PHOSPHOPANTETHEINE"/>
    <property type="match status" value="1"/>
</dbReference>
<dbReference type="Gene3D" id="3.30.300.30">
    <property type="match status" value="1"/>
</dbReference>
<dbReference type="PRINTS" id="PR00154">
    <property type="entry name" value="AMPBINDING"/>
</dbReference>
<dbReference type="SUPFAM" id="SSF52777">
    <property type="entry name" value="CoA-dependent acyltransferases"/>
    <property type="match status" value="2"/>
</dbReference>
<dbReference type="Gene3D" id="1.10.1200.10">
    <property type="entry name" value="ACP-like"/>
    <property type="match status" value="1"/>
</dbReference>
<comment type="cofactor">
    <cofactor evidence="1">
        <name>pantetheine 4'-phosphate</name>
        <dbReference type="ChEBI" id="CHEBI:47942"/>
    </cofactor>
</comment>
<dbReference type="GO" id="GO:0043041">
    <property type="term" value="P:amino acid activation for nonribosomal peptide biosynthetic process"/>
    <property type="evidence" value="ECO:0007669"/>
    <property type="project" value="TreeGrafter"/>
</dbReference>
<dbReference type="GO" id="GO:0044550">
    <property type="term" value="P:secondary metabolite biosynthetic process"/>
    <property type="evidence" value="ECO:0007669"/>
    <property type="project" value="TreeGrafter"/>
</dbReference>
<keyword evidence="6" id="KW-1185">Reference proteome</keyword>
<dbReference type="RefSeq" id="WP_172836171.1">
    <property type="nucleotide sequence ID" value="NZ_LT629772.1"/>
</dbReference>
<protein>
    <submittedName>
        <fullName evidence="5">Amino acid adenylation domain-containing protein</fullName>
    </submittedName>
</protein>
<gene>
    <name evidence="5" type="ORF">SAMN04489812_3373</name>
</gene>
<dbReference type="InterPro" id="IPR042099">
    <property type="entry name" value="ANL_N_sf"/>
</dbReference>
<dbReference type="Pfam" id="PF00668">
    <property type="entry name" value="Condensation"/>
    <property type="match status" value="1"/>
</dbReference>
<dbReference type="FunFam" id="1.10.1200.10:FF:000005">
    <property type="entry name" value="Nonribosomal peptide synthetase 1"/>
    <property type="match status" value="1"/>
</dbReference>
<dbReference type="InterPro" id="IPR001242">
    <property type="entry name" value="Condensation_dom"/>
</dbReference>
<dbReference type="InterPro" id="IPR010071">
    <property type="entry name" value="AA_adenyl_dom"/>
</dbReference>
<evidence type="ECO:0000313" key="6">
    <source>
        <dbReference type="Proteomes" id="UP000199103"/>
    </source>
</evidence>
<dbReference type="SMART" id="SM00823">
    <property type="entry name" value="PKS_PP"/>
    <property type="match status" value="1"/>
</dbReference>
<evidence type="ECO:0000256" key="2">
    <source>
        <dbReference type="ARBA" id="ARBA00022450"/>
    </source>
</evidence>
<dbReference type="Pfam" id="PF13193">
    <property type="entry name" value="AMP-binding_C"/>
    <property type="match status" value="1"/>
</dbReference>
<dbReference type="NCBIfam" id="TIGR01733">
    <property type="entry name" value="AA-adenyl-dom"/>
    <property type="match status" value="1"/>
</dbReference>
<keyword evidence="3" id="KW-0597">Phosphoprotein</keyword>
<dbReference type="InterPro" id="IPR025110">
    <property type="entry name" value="AMP-bd_C"/>
</dbReference>
<dbReference type="GO" id="GO:0003824">
    <property type="term" value="F:catalytic activity"/>
    <property type="evidence" value="ECO:0007669"/>
    <property type="project" value="InterPro"/>
</dbReference>
<reference evidence="5 6" key="1">
    <citation type="submission" date="2016-10" db="EMBL/GenBank/DDBJ databases">
        <authorList>
            <person name="de Groot N.N."/>
        </authorList>
    </citation>
    <scope>NUCLEOTIDE SEQUENCE [LARGE SCALE GENOMIC DNA]</scope>
    <source>
        <strain evidence="5 6">DSM 21800</strain>
    </source>
</reference>
<dbReference type="InterPro" id="IPR000873">
    <property type="entry name" value="AMP-dep_synth/lig_dom"/>
</dbReference>
<dbReference type="Gene3D" id="3.30.559.30">
    <property type="entry name" value="Nonribosomal peptide synthetase, condensation domain"/>
    <property type="match status" value="1"/>
</dbReference>
<dbReference type="Gene3D" id="3.30.559.10">
    <property type="entry name" value="Chloramphenicol acetyltransferase-like domain"/>
    <property type="match status" value="1"/>
</dbReference>